<dbReference type="AlphaFoldDB" id="A0A7S3Z3V7"/>
<name>A0A7S3Z3V7_9EUKA</name>
<accession>A0A7S3Z3V7</accession>
<gene>
    <name evidence="4" type="ORF">LGLO00237_LOCUS22371</name>
</gene>
<evidence type="ECO:0000256" key="2">
    <source>
        <dbReference type="ARBA" id="ARBA00022679"/>
    </source>
</evidence>
<evidence type="ECO:0000313" key="4">
    <source>
        <dbReference type="EMBL" id="CAE0670731.1"/>
    </source>
</evidence>
<dbReference type="InterPro" id="IPR027417">
    <property type="entry name" value="P-loop_NTPase"/>
</dbReference>
<proteinExistence type="inferred from homology"/>
<reference evidence="4" key="1">
    <citation type="submission" date="2021-01" db="EMBL/GenBank/DDBJ databases">
        <authorList>
            <person name="Corre E."/>
            <person name="Pelletier E."/>
            <person name="Niang G."/>
            <person name="Scheremetjew M."/>
            <person name="Finn R."/>
            <person name="Kale V."/>
            <person name="Holt S."/>
            <person name="Cochrane G."/>
            <person name="Meng A."/>
            <person name="Brown T."/>
            <person name="Cohen L."/>
        </authorList>
    </citation>
    <scope>NUCLEOTIDE SEQUENCE</scope>
    <source>
        <strain evidence="4">CCCM811</strain>
    </source>
</reference>
<evidence type="ECO:0000256" key="1">
    <source>
        <dbReference type="ARBA" id="ARBA00005771"/>
    </source>
</evidence>
<dbReference type="Gene3D" id="3.40.50.300">
    <property type="entry name" value="P-loop containing nucleotide triphosphate hydrolases"/>
    <property type="match status" value="1"/>
</dbReference>
<protein>
    <recommendedName>
        <fullName evidence="3">Sulfotransferase domain-containing protein</fullName>
    </recommendedName>
</protein>
<dbReference type="InterPro" id="IPR000863">
    <property type="entry name" value="Sulfotransferase_dom"/>
</dbReference>
<feature type="domain" description="Sulfotransferase" evidence="3">
    <location>
        <begin position="1"/>
        <end position="79"/>
    </location>
</feature>
<dbReference type="GO" id="GO:0008146">
    <property type="term" value="F:sulfotransferase activity"/>
    <property type="evidence" value="ECO:0007669"/>
    <property type="project" value="InterPro"/>
</dbReference>
<dbReference type="PANTHER" id="PTHR11783">
    <property type="entry name" value="SULFOTRANSFERASE SULT"/>
    <property type="match status" value="1"/>
</dbReference>
<sequence length="117" mass="13132">MHYEELHDDLPKAIAKIASFLGIKASPEFCEEVAKKSSMKAMKKQAAASKAKEASQKRHVHLRKGKVGNWRARFSEEVRTCFFGSRGLRELRDATSKPIMMVGCDCIVAMLHCVSFC</sequence>
<comment type="similarity">
    <text evidence="1">Belongs to the sulfotransferase 1 family.</text>
</comment>
<evidence type="ECO:0000259" key="3">
    <source>
        <dbReference type="Pfam" id="PF00685"/>
    </source>
</evidence>
<keyword evidence="2" id="KW-0808">Transferase</keyword>
<dbReference type="EMBL" id="HBIV01031377">
    <property type="protein sequence ID" value="CAE0670731.1"/>
    <property type="molecule type" value="Transcribed_RNA"/>
</dbReference>
<organism evidence="4">
    <name type="scientific">Lotharella globosa</name>
    <dbReference type="NCBI Taxonomy" id="91324"/>
    <lineage>
        <taxon>Eukaryota</taxon>
        <taxon>Sar</taxon>
        <taxon>Rhizaria</taxon>
        <taxon>Cercozoa</taxon>
        <taxon>Chlorarachniophyceae</taxon>
        <taxon>Lotharella</taxon>
    </lineage>
</organism>
<dbReference type="SUPFAM" id="SSF52540">
    <property type="entry name" value="P-loop containing nucleoside triphosphate hydrolases"/>
    <property type="match status" value="1"/>
</dbReference>
<dbReference type="Pfam" id="PF00685">
    <property type="entry name" value="Sulfotransfer_1"/>
    <property type="match status" value="1"/>
</dbReference>